<evidence type="ECO:0000256" key="4">
    <source>
        <dbReference type="ARBA" id="ARBA00022989"/>
    </source>
</evidence>
<feature type="transmembrane region" description="Helical" evidence="6">
    <location>
        <begin position="12"/>
        <end position="32"/>
    </location>
</feature>
<evidence type="ECO:0000313" key="7">
    <source>
        <dbReference type="EMBL" id="ONI09028.1"/>
    </source>
</evidence>
<feature type="transmembrane region" description="Helical" evidence="6">
    <location>
        <begin position="234"/>
        <end position="252"/>
    </location>
</feature>
<dbReference type="eggNOG" id="ENOG502QTNI">
    <property type="taxonomic scope" value="Eukaryota"/>
</dbReference>
<feature type="transmembrane region" description="Helical" evidence="6">
    <location>
        <begin position="44"/>
        <end position="62"/>
    </location>
</feature>
<dbReference type="OrthoDB" id="672773at2759"/>
<dbReference type="EMBL" id="CM007655">
    <property type="protein sequence ID" value="ONI09028.1"/>
    <property type="molecule type" value="Genomic_DNA"/>
</dbReference>
<comment type="similarity">
    <text evidence="2">Belongs to the tetraspanin (TM4SF) family.</text>
</comment>
<keyword evidence="8" id="KW-1185">Reference proteome</keyword>
<keyword evidence="3 6" id="KW-0812">Transmembrane</keyword>
<reference evidence="7 8" key="1">
    <citation type="journal article" date="2013" name="Nat. Genet.">
        <title>The high-quality draft genome of peach (Prunus persica) identifies unique patterns of genetic diversity, domestication and genome evolution.</title>
        <authorList>
            <consortium name="International Peach Genome Initiative"/>
            <person name="Verde I."/>
            <person name="Abbott A.G."/>
            <person name="Scalabrin S."/>
            <person name="Jung S."/>
            <person name="Shu S."/>
            <person name="Marroni F."/>
            <person name="Zhebentyayeva T."/>
            <person name="Dettori M.T."/>
            <person name="Grimwood J."/>
            <person name="Cattonaro F."/>
            <person name="Zuccolo A."/>
            <person name="Rossini L."/>
            <person name="Jenkins J."/>
            <person name="Vendramin E."/>
            <person name="Meisel L.A."/>
            <person name="Decroocq V."/>
            <person name="Sosinski B."/>
            <person name="Prochnik S."/>
            <person name="Mitros T."/>
            <person name="Policriti A."/>
            <person name="Cipriani G."/>
            <person name="Dondini L."/>
            <person name="Ficklin S."/>
            <person name="Goodstein D.M."/>
            <person name="Xuan P."/>
            <person name="Del Fabbro C."/>
            <person name="Aramini V."/>
            <person name="Copetti D."/>
            <person name="Gonzalez S."/>
            <person name="Horner D.S."/>
            <person name="Falchi R."/>
            <person name="Lucas S."/>
            <person name="Mica E."/>
            <person name="Maldonado J."/>
            <person name="Lazzari B."/>
            <person name="Bielenberg D."/>
            <person name="Pirona R."/>
            <person name="Miculan M."/>
            <person name="Barakat A."/>
            <person name="Testolin R."/>
            <person name="Stella A."/>
            <person name="Tartarini S."/>
            <person name="Tonutti P."/>
            <person name="Arus P."/>
            <person name="Orellana A."/>
            <person name="Wells C."/>
            <person name="Main D."/>
            <person name="Vizzotto G."/>
            <person name="Silva H."/>
            <person name="Salamini F."/>
            <person name="Schmutz J."/>
            <person name="Morgante M."/>
            <person name="Rokhsar D.S."/>
        </authorList>
    </citation>
    <scope>NUCLEOTIDE SEQUENCE [LARGE SCALE GENOMIC DNA]</scope>
    <source>
        <strain evidence="8">cv. Nemared</strain>
    </source>
</reference>
<sequence length="276" mass="30702">MFRVSNTVIGILNSLFLLLGLASIGASIYFHVHGGTNCQKVLQNPLLILGIFFFVVSLLGLLGSCCRLNSLLYIYLAVIFLVIVGLIGFTVFAIFVTNKGIGQAVSGRGYKEYKIGDFSHWLQHYVVNGKNWGPIKSCLIDAQVCRSLGNDVHQTQSDFYKKNLSPIQSGCCKPPSYCGYEFKNATFWVVPKSGPEVEDSDCKTWSNEQKVLCYDCQSCKGGVLANIRKEWRRLALFNTCLLVLVTLVYCVGCCASKNNRFSTYNVYNKYRGRGGP</sequence>
<dbReference type="InterPro" id="IPR018499">
    <property type="entry name" value="Tetraspanin/Peripherin"/>
</dbReference>
<comment type="subcellular location">
    <subcellularLocation>
        <location evidence="1">Membrane</location>
        <topology evidence="1">Multi-pass membrane protein</topology>
    </subcellularLocation>
</comment>
<keyword evidence="4 6" id="KW-1133">Transmembrane helix</keyword>
<evidence type="ECO:0000256" key="6">
    <source>
        <dbReference type="SAM" id="Phobius"/>
    </source>
</evidence>
<dbReference type="STRING" id="3760.A0A251PBS1"/>
<evidence type="ECO:0000256" key="1">
    <source>
        <dbReference type="ARBA" id="ARBA00004141"/>
    </source>
</evidence>
<dbReference type="Proteomes" id="UP000006882">
    <property type="component" value="Chromosome G5"/>
</dbReference>
<dbReference type="Gramene" id="ONI09028">
    <property type="protein sequence ID" value="ONI09028"/>
    <property type="gene ID" value="PRUPE_5G212900"/>
</dbReference>
<proteinExistence type="inferred from homology"/>
<evidence type="ECO:0000313" key="8">
    <source>
        <dbReference type="Proteomes" id="UP000006882"/>
    </source>
</evidence>
<name>A0A251PBS1_PRUPE</name>
<dbReference type="AlphaFoldDB" id="A0A251PBS1"/>
<gene>
    <name evidence="7" type="ORF">PRUPE_5G212900</name>
</gene>
<dbReference type="InterPro" id="IPR044991">
    <property type="entry name" value="TET_plant"/>
</dbReference>
<organism evidence="7 8">
    <name type="scientific">Prunus persica</name>
    <name type="common">Peach</name>
    <name type="synonym">Amygdalus persica</name>
    <dbReference type="NCBI Taxonomy" id="3760"/>
    <lineage>
        <taxon>Eukaryota</taxon>
        <taxon>Viridiplantae</taxon>
        <taxon>Streptophyta</taxon>
        <taxon>Embryophyta</taxon>
        <taxon>Tracheophyta</taxon>
        <taxon>Spermatophyta</taxon>
        <taxon>Magnoliopsida</taxon>
        <taxon>eudicotyledons</taxon>
        <taxon>Gunneridae</taxon>
        <taxon>Pentapetalae</taxon>
        <taxon>rosids</taxon>
        <taxon>fabids</taxon>
        <taxon>Rosales</taxon>
        <taxon>Rosaceae</taxon>
        <taxon>Amygdaloideae</taxon>
        <taxon>Amygdaleae</taxon>
        <taxon>Prunus</taxon>
    </lineage>
</organism>
<protein>
    <submittedName>
        <fullName evidence="7">Uncharacterized protein</fullName>
    </submittedName>
</protein>
<evidence type="ECO:0000256" key="3">
    <source>
        <dbReference type="ARBA" id="ARBA00022692"/>
    </source>
</evidence>
<dbReference type="GO" id="GO:0009734">
    <property type="term" value="P:auxin-activated signaling pathway"/>
    <property type="evidence" value="ECO:0007669"/>
    <property type="project" value="InterPro"/>
</dbReference>
<dbReference type="GO" id="GO:0005886">
    <property type="term" value="C:plasma membrane"/>
    <property type="evidence" value="ECO:0000318"/>
    <property type="project" value="GO_Central"/>
</dbReference>
<dbReference type="Pfam" id="PF00335">
    <property type="entry name" value="Tetraspanin"/>
    <property type="match status" value="1"/>
</dbReference>
<keyword evidence="5 6" id="KW-0472">Membrane</keyword>
<evidence type="ECO:0000256" key="5">
    <source>
        <dbReference type="ARBA" id="ARBA00023136"/>
    </source>
</evidence>
<feature type="transmembrane region" description="Helical" evidence="6">
    <location>
        <begin position="74"/>
        <end position="96"/>
    </location>
</feature>
<accession>A0A251PBS1</accession>
<dbReference type="PANTHER" id="PTHR32191">
    <property type="entry name" value="TETRASPANIN-8-RELATED"/>
    <property type="match status" value="1"/>
</dbReference>
<evidence type="ECO:0000256" key="2">
    <source>
        <dbReference type="ARBA" id="ARBA00006840"/>
    </source>
</evidence>
<dbReference type="GO" id="GO:0009506">
    <property type="term" value="C:plasmodesma"/>
    <property type="evidence" value="ECO:0000318"/>
    <property type="project" value="GO_Central"/>
</dbReference>